<dbReference type="GO" id="GO:0003977">
    <property type="term" value="F:UDP-N-acetylglucosamine diphosphorylase activity"/>
    <property type="evidence" value="ECO:0007669"/>
    <property type="project" value="UniProtKB-EC"/>
</dbReference>
<accession>A0A926E2S0</accession>
<dbReference type="GO" id="GO:0008360">
    <property type="term" value="P:regulation of cell shape"/>
    <property type="evidence" value="ECO:0007669"/>
    <property type="project" value="UniProtKB-KW"/>
</dbReference>
<keyword evidence="13" id="KW-0012">Acyltransferase</keyword>
<protein>
    <submittedName>
        <fullName evidence="18">UDP-N-acetylglucosamine diphosphorylase</fullName>
    </submittedName>
</protein>
<keyword evidence="7" id="KW-0548">Nucleotidyltransferase</keyword>
<comment type="subcellular location">
    <subcellularLocation>
        <location evidence="2">Cytoplasm</location>
    </subcellularLocation>
</comment>
<dbReference type="GO" id="GO:0009252">
    <property type="term" value="P:peptidoglycan biosynthetic process"/>
    <property type="evidence" value="ECO:0007669"/>
    <property type="project" value="UniProtKB-KW"/>
</dbReference>
<dbReference type="GO" id="GO:0006048">
    <property type="term" value="P:UDP-N-acetylglucosamine biosynthetic process"/>
    <property type="evidence" value="ECO:0007669"/>
    <property type="project" value="InterPro"/>
</dbReference>
<dbReference type="GO" id="GO:0005737">
    <property type="term" value="C:cytoplasm"/>
    <property type="evidence" value="ECO:0007669"/>
    <property type="project" value="UniProtKB-SubCell"/>
</dbReference>
<comment type="similarity">
    <text evidence="3">In the C-terminal section; belongs to the transferase hexapeptide repeat family.</text>
</comment>
<organism evidence="18 19">
    <name type="scientific">Fumia xinanensis</name>
    <dbReference type="NCBI Taxonomy" id="2763659"/>
    <lineage>
        <taxon>Bacteria</taxon>
        <taxon>Bacillati</taxon>
        <taxon>Bacillota</taxon>
        <taxon>Clostridia</taxon>
        <taxon>Eubacteriales</taxon>
        <taxon>Oscillospiraceae</taxon>
        <taxon>Fumia</taxon>
    </lineage>
</organism>
<proteinExistence type="inferred from homology"/>
<keyword evidence="14" id="KW-0961">Cell wall biogenesis/degradation</keyword>
<evidence type="ECO:0000256" key="15">
    <source>
        <dbReference type="ARBA" id="ARBA00048247"/>
    </source>
</evidence>
<dbReference type="EMBL" id="JACRSV010000001">
    <property type="protein sequence ID" value="MBC8558668.1"/>
    <property type="molecule type" value="Genomic_DNA"/>
</dbReference>
<dbReference type="PROSITE" id="PS00101">
    <property type="entry name" value="HEXAPEP_TRANSFERASES"/>
    <property type="match status" value="1"/>
</dbReference>
<dbReference type="AlphaFoldDB" id="A0A926E2S0"/>
<dbReference type="GO" id="GO:0046872">
    <property type="term" value="F:metal ion binding"/>
    <property type="evidence" value="ECO:0007669"/>
    <property type="project" value="UniProtKB-KW"/>
</dbReference>
<keyword evidence="5" id="KW-0963">Cytoplasm</keyword>
<keyword evidence="8" id="KW-0479">Metal-binding</keyword>
<name>A0A926E2S0_9FIRM</name>
<dbReference type="InterPro" id="IPR018357">
    <property type="entry name" value="Hexapep_transf_CS"/>
</dbReference>
<comment type="cofactor">
    <cofactor evidence="1">
        <name>Mg(2+)</name>
        <dbReference type="ChEBI" id="CHEBI:18420"/>
    </cofactor>
</comment>
<dbReference type="Proteomes" id="UP000610760">
    <property type="component" value="Unassembled WGS sequence"/>
</dbReference>
<sequence>MGDFLKTMEKKEKKRLKILERLFEKGVEFLSLDGVLIDDTVEVGKGTVIYPGVVLKGGTIIGENCTLTSGTRIEDCIIGDGTIINASQCYRSKIGDEVKIGPFSHIRPDSDIADHVKIGDFVEVKNSTLDVGVSVSHLTYVGDSDIGRNVNFGCGCVTVNYDGVHKARCKVGDNAFIGCNTNLIAPVTVGDNSFIAAGSTITDDLPDEGFAIARARQVNKEGLGGEKLKDRKLKY</sequence>
<comment type="catalytic activity">
    <reaction evidence="15">
        <text>alpha-D-glucosamine 1-phosphate + acetyl-CoA = N-acetyl-alpha-D-glucosamine 1-phosphate + CoA + H(+)</text>
        <dbReference type="Rhea" id="RHEA:13725"/>
        <dbReference type="ChEBI" id="CHEBI:15378"/>
        <dbReference type="ChEBI" id="CHEBI:57287"/>
        <dbReference type="ChEBI" id="CHEBI:57288"/>
        <dbReference type="ChEBI" id="CHEBI:57776"/>
        <dbReference type="ChEBI" id="CHEBI:58516"/>
        <dbReference type="EC" id="2.3.1.157"/>
    </reaction>
</comment>
<evidence type="ECO:0000256" key="13">
    <source>
        <dbReference type="ARBA" id="ARBA00023315"/>
    </source>
</evidence>
<evidence type="ECO:0000313" key="18">
    <source>
        <dbReference type="EMBL" id="MBC8558668.1"/>
    </source>
</evidence>
<comment type="function">
    <text evidence="17">Catalyzes the last two sequential reactions in the de novo biosynthetic pathway for UDP-N-acetylglucosamine (UDP-GlcNAc). The C-terminal domain catalyzes the transfer of acetyl group from acetyl coenzyme A to glucosamine-1-phosphate (GlcN-1-P) to produce N-acetylglucosamine-1-phosphate (GlcNAc-1-P), which is converted into UDP-GlcNAc by the transfer of uridine 5-monophosphate (from uridine 5-triphosphate), a reaction catalyzed by the N-terminal domain.</text>
</comment>
<evidence type="ECO:0000256" key="11">
    <source>
        <dbReference type="ARBA" id="ARBA00022960"/>
    </source>
</evidence>
<gene>
    <name evidence="18" type="ORF">H8710_01160</name>
</gene>
<evidence type="ECO:0000256" key="17">
    <source>
        <dbReference type="ARBA" id="ARBA00049628"/>
    </source>
</evidence>
<comment type="caution">
    <text evidence="18">The sequence shown here is derived from an EMBL/GenBank/DDBJ whole genome shotgun (WGS) entry which is preliminary data.</text>
</comment>
<reference evidence="18" key="1">
    <citation type="submission" date="2020-08" db="EMBL/GenBank/DDBJ databases">
        <title>Genome public.</title>
        <authorList>
            <person name="Liu C."/>
            <person name="Sun Q."/>
        </authorList>
    </citation>
    <scope>NUCLEOTIDE SEQUENCE</scope>
    <source>
        <strain evidence="18">NSJ-33</strain>
    </source>
</reference>
<evidence type="ECO:0000256" key="4">
    <source>
        <dbReference type="ARBA" id="ARBA00007947"/>
    </source>
</evidence>
<keyword evidence="10" id="KW-0460">Magnesium</keyword>
<evidence type="ECO:0000256" key="9">
    <source>
        <dbReference type="ARBA" id="ARBA00022737"/>
    </source>
</evidence>
<keyword evidence="19" id="KW-1185">Reference proteome</keyword>
<evidence type="ECO:0000256" key="6">
    <source>
        <dbReference type="ARBA" id="ARBA00022679"/>
    </source>
</evidence>
<evidence type="ECO:0000256" key="8">
    <source>
        <dbReference type="ARBA" id="ARBA00022723"/>
    </source>
</evidence>
<dbReference type="InterPro" id="IPR038009">
    <property type="entry name" value="GlmU_C_LbH"/>
</dbReference>
<evidence type="ECO:0000256" key="3">
    <source>
        <dbReference type="ARBA" id="ARBA00007707"/>
    </source>
</evidence>
<dbReference type="InterPro" id="IPR050065">
    <property type="entry name" value="GlmU-like"/>
</dbReference>
<evidence type="ECO:0000256" key="14">
    <source>
        <dbReference type="ARBA" id="ARBA00023316"/>
    </source>
</evidence>
<evidence type="ECO:0000256" key="12">
    <source>
        <dbReference type="ARBA" id="ARBA00022984"/>
    </source>
</evidence>
<evidence type="ECO:0000256" key="16">
    <source>
        <dbReference type="ARBA" id="ARBA00048493"/>
    </source>
</evidence>
<keyword evidence="9" id="KW-0677">Repeat</keyword>
<dbReference type="Gene3D" id="2.160.10.10">
    <property type="entry name" value="Hexapeptide repeat proteins"/>
    <property type="match status" value="1"/>
</dbReference>
<dbReference type="GO" id="GO:0071555">
    <property type="term" value="P:cell wall organization"/>
    <property type="evidence" value="ECO:0007669"/>
    <property type="project" value="UniProtKB-KW"/>
</dbReference>
<evidence type="ECO:0000313" key="19">
    <source>
        <dbReference type="Proteomes" id="UP000610760"/>
    </source>
</evidence>
<evidence type="ECO:0000256" key="7">
    <source>
        <dbReference type="ARBA" id="ARBA00022695"/>
    </source>
</evidence>
<dbReference type="RefSeq" id="WP_249293556.1">
    <property type="nucleotide sequence ID" value="NZ_JACRSV010000001.1"/>
</dbReference>
<dbReference type="GO" id="GO:0019134">
    <property type="term" value="F:glucosamine-1-phosphate N-acetyltransferase activity"/>
    <property type="evidence" value="ECO:0007669"/>
    <property type="project" value="UniProtKB-EC"/>
</dbReference>
<dbReference type="Pfam" id="PF00132">
    <property type="entry name" value="Hexapep"/>
    <property type="match status" value="3"/>
</dbReference>
<dbReference type="PANTHER" id="PTHR43584">
    <property type="entry name" value="NUCLEOTIDYL TRANSFERASE"/>
    <property type="match status" value="1"/>
</dbReference>
<evidence type="ECO:0000256" key="5">
    <source>
        <dbReference type="ARBA" id="ARBA00022490"/>
    </source>
</evidence>
<dbReference type="SUPFAM" id="SSF51161">
    <property type="entry name" value="Trimeric LpxA-like enzymes"/>
    <property type="match status" value="1"/>
</dbReference>
<dbReference type="InterPro" id="IPR001451">
    <property type="entry name" value="Hexapep"/>
</dbReference>
<comment type="catalytic activity">
    <reaction evidence="16">
        <text>N-acetyl-alpha-D-glucosamine 1-phosphate + UTP + H(+) = UDP-N-acetyl-alpha-D-glucosamine + diphosphate</text>
        <dbReference type="Rhea" id="RHEA:13509"/>
        <dbReference type="ChEBI" id="CHEBI:15378"/>
        <dbReference type="ChEBI" id="CHEBI:33019"/>
        <dbReference type="ChEBI" id="CHEBI:46398"/>
        <dbReference type="ChEBI" id="CHEBI:57705"/>
        <dbReference type="ChEBI" id="CHEBI:57776"/>
        <dbReference type="EC" id="2.7.7.23"/>
    </reaction>
</comment>
<keyword evidence="11" id="KW-0133">Cell shape</keyword>
<keyword evidence="6" id="KW-0808">Transferase</keyword>
<dbReference type="InterPro" id="IPR011004">
    <property type="entry name" value="Trimer_LpxA-like_sf"/>
</dbReference>
<evidence type="ECO:0000256" key="2">
    <source>
        <dbReference type="ARBA" id="ARBA00004496"/>
    </source>
</evidence>
<comment type="similarity">
    <text evidence="4">In the N-terminal section; belongs to the N-acetylglucosamine-1-phosphate uridyltransferase family.</text>
</comment>
<dbReference type="CDD" id="cd03353">
    <property type="entry name" value="LbH_GlmU_C"/>
    <property type="match status" value="1"/>
</dbReference>
<evidence type="ECO:0000256" key="10">
    <source>
        <dbReference type="ARBA" id="ARBA00022842"/>
    </source>
</evidence>
<evidence type="ECO:0000256" key="1">
    <source>
        <dbReference type="ARBA" id="ARBA00001946"/>
    </source>
</evidence>
<dbReference type="PANTHER" id="PTHR43584:SF3">
    <property type="entry name" value="BIFUNCTIONAL PROTEIN GLMU"/>
    <property type="match status" value="1"/>
</dbReference>
<keyword evidence="12" id="KW-0573">Peptidoglycan synthesis</keyword>